<feature type="non-terminal residue" evidence="2">
    <location>
        <position position="1"/>
    </location>
</feature>
<organism evidence="2">
    <name type="scientific">uncultured Nocardioides sp</name>
    <dbReference type="NCBI Taxonomy" id="198441"/>
    <lineage>
        <taxon>Bacteria</taxon>
        <taxon>Bacillati</taxon>
        <taxon>Actinomycetota</taxon>
        <taxon>Actinomycetes</taxon>
        <taxon>Propionibacteriales</taxon>
        <taxon>Nocardioidaceae</taxon>
        <taxon>Nocardioides</taxon>
        <taxon>environmental samples</taxon>
    </lineage>
</organism>
<dbReference type="EMBL" id="CADCUM010000094">
    <property type="protein sequence ID" value="CAA9391326.1"/>
    <property type="molecule type" value="Genomic_DNA"/>
</dbReference>
<reference evidence="2" key="1">
    <citation type="submission" date="2020-02" db="EMBL/GenBank/DDBJ databases">
        <authorList>
            <person name="Meier V. D."/>
        </authorList>
    </citation>
    <scope>NUCLEOTIDE SEQUENCE</scope>
    <source>
        <strain evidence="2">AVDCRST_MAG32</strain>
    </source>
</reference>
<evidence type="ECO:0000256" key="1">
    <source>
        <dbReference type="SAM" id="MobiDB-lite"/>
    </source>
</evidence>
<feature type="compositionally biased region" description="Basic and acidic residues" evidence="1">
    <location>
        <begin position="13"/>
        <end position="26"/>
    </location>
</feature>
<sequence length="104" mass="11365">DHLRRGVHHRPRQDRVVRGVRTRLDPSRPPARRSAPRLLPAGRGGERPGTGPVLVSLPRRLRDLSVEVRGGPGVRGSGRHPRHLRLRAPLRAVLHAAAPGGRGV</sequence>
<name>A0A6J4NLL2_9ACTN</name>
<feature type="compositionally biased region" description="Basic residues" evidence="1">
    <location>
        <begin position="1"/>
        <end position="12"/>
    </location>
</feature>
<protein>
    <submittedName>
        <fullName evidence="2">Uncharacterized protein</fullName>
    </submittedName>
</protein>
<feature type="non-terminal residue" evidence="2">
    <location>
        <position position="104"/>
    </location>
</feature>
<evidence type="ECO:0000313" key="2">
    <source>
        <dbReference type="EMBL" id="CAA9391326.1"/>
    </source>
</evidence>
<accession>A0A6J4NLL2</accession>
<gene>
    <name evidence="2" type="ORF">AVDCRST_MAG32-2336</name>
</gene>
<feature type="region of interest" description="Disordered" evidence="1">
    <location>
        <begin position="1"/>
        <end position="54"/>
    </location>
</feature>
<dbReference type="AlphaFoldDB" id="A0A6J4NLL2"/>
<proteinExistence type="predicted"/>